<name>A0A4Y2CU97_ARAVE</name>
<gene>
    <name evidence="1" type="ORF">AVEN_228160_1</name>
</gene>
<dbReference type="AlphaFoldDB" id="A0A4Y2CU97"/>
<dbReference type="EMBL" id="BGPR01000245">
    <property type="protein sequence ID" value="GBM07659.1"/>
    <property type="molecule type" value="Genomic_DNA"/>
</dbReference>
<organism evidence="1 2">
    <name type="scientific">Araneus ventricosus</name>
    <name type="common">Orbweaver spider</name>
    <name type="synonym">Epeira ventricosa</name>
    <dbReference type="NCBI Taxonomy" id="182803"/>
    <lineage>
        <taxon>Eukaryota</taxon>
        <taxon>Metazoa</taxon>
        <taxon>Ecdysozoa</taxon>
        <taxon>Arthropoda</taxon>
        <taxon>Chelicerata</taxon>
        <taxon>Arachnida</taxon>
        <taxon>Araneae</taxon>
        <taxon>Araneomorphae</taxon>
        <taxon>Entelegynae</taxon>
        <taxon>Araneoidea</taxon>
        <taxon>Araneidae</taxon>
        <taxon>Araneus</taxon>
    </lineage>
</organism>
<dbReference type="Gene3D" id="3.30.420.10">
    <property type="entry name" value="Ribonuclease H-like superfamily/Ribonuclease H"/>
    <property type="match status" value="1"/>
</dbReference>
<evidence type="ECO:0000313" key="2">
    <source>
        <dbReference type="Proteomes" id="UP000499080"/>
    </source>
</evidence>
<sequence length="155" mass="17830">MVVEAFGSSVHQFIKTDIKEIRVQVADPLNEGFLEFGIGSEMVTCQVLLPQFEEMKITWCENRSQNRCAELSSTSSTEILEHIPYSQDLAPSDFHLFGVLKKYLADRHFRTDADVQEAVVKWLCDLDPDFFYAGLDKLVHQWPECLNNHGDYVEK</sequence>
<dbReference type="InterPro" id="IPR052709">
    <property type="entry name" value="Transposase-MT_Hybrid"/>
</dbReference>
<dbReference type="Proteomes" id="UP000499080">
    <property type="component" value="Unassembled WGS sequence"/>
</dbReference>
<dbReference type="PANTHER" id="PTHR46060">
    <property type="entry name" value="MARINER MOS1 TRANSPOSASE-LIKE PROTEIN"/>
    <property type="match status" value="1"/>
</dbReference>
<reference evidence="1 2" key="1">
    <citation type="journal article" date="2019" name="Sci. Rep.">
        <title>Orb-weaving spider Araneus ventricosus genome elucidates the spidroin gene catalogue.</title>
        <authorList>
            <person name="Kono N."/>
            <person name="Nakamura H."/>
            <person name="Ohtoshi R."/>
            <person name="Moran D.A.P."/>
            <person name="Shinohara A."/>
            <person name="Yoshida Y."/>
            <person name="Fujiwara M."/>
            <person name="Mori M."/>
            <person name="Tomita M."/>
            <person name="Arakawa K."/>
        </authorList>
    </citation>
    <scope>NUCLEOTIDE SEQUENCE [LARGE SCALE GENOMIC DNA]</scope>
</reference>
<dbReference type="GO" id="GO:0003676">
    <property type="term" value="F:nucleic acid binding"/>
    <property type="evidence" value="ECO:0007669"/>
    <property type="project" value="InterPro"/>
</dbReference>
<dbReference type="PANTHER" id="PTHR46060:SF1">
    <property type="entry name" value="MARINER MOS1 TRANSPOSASE-LIKE PROTEIN"/>
    <property type="match status" value="1"/>
</dbReference>
<evidence type="ECO:0008006" key="3">
    <source>
        <dbReference type="Google" id="ProtNLM"/>
    </source>
</evidence>
<protein>
    <recommendedName>
        <fullName evidence="3">Histone-lysine N-methyltransferase SETMAR</fullName>
    </recommendedName>
</protein>
<dbReference type="OrthoDB" id="6432034at2759"/>
<proteinExistence type="predicted"/>
<comment type="caution">
    <text evidence="1">The sequence shown here is derived from an EMBL/GenBank/DDBJ whole genome shotgun (WGS) entry which is preliminary data.</text>
</comment>
<accession>A0A4Y2CU97</accession>
<dbReference type="InterPro" id="IPR036397">
    <property type="entry name" value="RNaseH_sf"/>
</dbReference>
<keyword evidence="2" id="KW-1185">Reference proteome</keyword>
<evidence type="ECO:0000313" key="1">
    <source>
        <dbReference type="EMBL" id="GBM07659.1"/>
    </source>
</evidence>